<feature type="domain" description="N-acetyltransferase" evidence="1">
    <location>
        <begin position="9"/>
        <end position="158"/>
    </location>
</feature>
<dbReference type="Gene3D" id="3.40.630.30">
    <property type="match status" value="1"/>
</dbReference>
<dbReference type="PROSITE" id="PS51186">
    <property type="entry name" value="GNAT"/>
    <property type="match status" value="1"/>
</dbReference>
<dbReference type="InterPro" id="IPR000182">
    <property type="entry name" value="GNAT_dom"/>
</dbReference>
<evidence type="ECO:0000313" key="3">
    <source>
        <dbReference type="Proteomes" id="UP001500021"/>
    </source>
</evidence>
<keyword evidence="3" id="KW-1185">Reference proteome</keyword>
<dbReference type="Proteomes" id="UP001500021">
    <property type="component" value="Unassembled WGS sequence"/>
</dbReference>
<proteinExistence type="predicted"/>
<organism evidence="2 3">
    <name type="scientific">Colwellia asteriadis</name>
    <dbReference type="NCBI Taxonomy" id="517723"/>
    <lineage>
        <taxon>Bacteria</taxon>
        <taxon>Pseudomonadati</taxon>
        <taxon>Pseudomonadota</taxon>
        <taxon>Gammaproteobacteria</taxon>
        <taxon>Alteromonadales</taxon>
        <taxon>Colwelliaceae</taxon>
        <taxon>Colwellia</taxon>
    </lineage>
</organism>
<dbReference type="InterPro" id="IPR016181">
    <property type="entry name" value="Acyl_CoA_acyltransferase"/>
</dbReference>
<evidence type="ECO:0000313" key="2">
    <source>
        <dbReference type="EMBL" id="GAA0815083.1"/>
    </source>
</evidence>
<evidence type="ECO:0000259" key="1">
    <source>
        <dbReference type="PROSITE" id="PS51186"/>
    </source>
</evidence>
<name>A0ABN1L5F9_9GAMM</name>
<comment type="caution">
    <text evidence="2">The sequence shown here is derived from an EMBL/GenBank/DDBJ whole genome shotgun (WGS) entry which is preliminary data.</text>
</comment>
<dbReference type="EMBL" id="BAAAFA010000004">
    <property type="protein sequence ID" value="GAA0815083.1"/>
    <property type="molecule type" value="Genomic_DNA"/>
</dbReference>
<dbReference type="RefSeq" id="WP_343816403.1">
    <property type="nucleotide sequence ID" value="NZ_BAAAFA010000004.1"/>
</dbReference>
<sequence length="159" mass="17929">MQTVYWSSKYFSQLSLNELYDLLKLRVDVFVVEQSCFYPDLDSLKGSLDRHSETIHLMGTINDEIVAYARILAPGQSYAQYASIGRVAVAQKARGLGLGHDLISKAITLCLEHFPDTDIKISAQQHLADYYQQHGFVTVSDMYLEDDIPHIAMLKNVTA</sequence>
<dbReference type="SUPFAM" id="SSF55729">
    <property type="entry name" value="Acyl-CoA N-acyltransferases (Nat)"/>
    <property type="match status" value="1"/>
</dbReference>
<dbReference type="CDD" id="cd04301">
    <property type="entry name" value="NAT_SF"/>
    <property type="match status" value="1"/>
</dbReference>
<dbReference type="Pfam" id="PF13673">
    <property type="entry name" value="Acetyltransf_10"/>
    <property type="match status" value="1"/>
</dbReference>
<protein>
    <submittedName>
        <fullName evidence="2">GNAT family N-acetyltransferase</fullName>
    </submittedName>
</protein>
<reference evidence="2 3" key="1">
    <citation type="journal article" date="2019" name="Int. J. Syst. Evol. Microbiol.">
        <title>The Global Catalogue of Microorganisms (GCM) 10K type strain sequencing project: providing services to taxonomists for standard genome sequencing and annotation.</title>
        <authorList>
            <consortium name="The Broad Institute Genomics Platform"/>
            <consortium name="The Broad Institute Genome Sequencing Center for Infectious Disease"/>
            <person name="Wu L."/>
            <person name="Ma J."/>
        </authorList>
    </citation>
    <scope>NUCLEOTIDE SEQUENCE [LARGE SCALE GENOMIC DNA]</scope>
    <source>
        <strain evidence="2 3">JCM 15608</strain>
    </source>
</reference>
<gene>
    <name evidence="2" type="ORF">GCM10009111_12860</name>
</gene>
<accession>A0ABN1L5F9</accession>